<feature type="transmembrane region" description="Helical" evidence="7">
    <location>
        <begin position="422"/>
        <end position="443"/>
    </location>
</feature>
<dbReference type="EMBL" id="DS985242">
    <property type="protein sequence ID" value="EDV27574.1"/>
    <property type="molecule type" value="Genomic_DNA"/>
</dbReference>
<evidence type="ECO:0000313" key="9">
    <source>
        <dbReference type="Proteomes" id="UP000009022"/>
    </source>
</evidence>
<evidence type="ECO:0000256" key="3">
    <source>
        <dbReference type="ARBA" id="ARBA00022692"/>
    </source>
</evidence>
<dbReference type="eggNOG" id="KOG1278">
    <property type="taxonomic scope" value="Eukaryota"/>
</dbReference>
<gene>
    <name evidence="8" type="ORF">TRIADDRAFT_21242</name>
</gene>
<feature type="transmembrane region" description="Helical" evidence="7">
    <location>
        <begin position="545"/>
        <end position="566"/>
    </location>
</feature>
<name>B3RP57_TRIAD</name>
<evidence type="ECO:0000256" key="2">
    <source>
        <dbReference type="ARBA" id="ARBA00005227"/>
    </source>
</evidence>
<dbReference type="CTD" id="6751184"/>
<dbReference type="OrthoDB" id="1666796at2759"/>
<feature type="transmembrane region" description="Helical" evidence="7">
    <location>
        <begin position="578"/>
        <end position="602"/>
    </location>
</feature>
<dbReference type="GO" id="GO:0072657">
    <property type="term" value="P:protein localization to membrane"/>
    <property type="evidence" value="ECO:0000318"/>
    <property type="project" value="GO_Central"/>
</dbReference>
<feature type="transmembrane region" description="Helical" evidence="7">
    <location>
        <begin position="509"/>
        <end position="533"/>
    </location>
</feature>
<evidence type="ECO:0000256" key="5">
    <source>
        <dbReference type="ARBA" id="ARBA00022989"/>
    </source>
</evidence>
<evidence type="ECO:0000256" key="4">
    <source>
        <dbReference type="ARBA" id="ARBA00022729"/>
    </source>
</evidence>
<feature type="transmembrane region" description="Helical" evidence="7">
    <location>
        <begin position="459"/>
        <end position="483"/>
    </location>
</feature>
<comment type="subcellular location">
    <subcellularLocation>
        <location evidence="1">Membrane</location>
        <topology evidence="1">Multi-pass membrane protein</topology>
    </subcellularLocation>
</comment>
<feature type="transmembrane region" description="Helical" evidence="7">
    <location>
        <begin position="614"/>
        <end position="647"/>
    </location>
</feature>
<dbReference type="Proteomes" id="UP000009022">
    <property type="component" value="Unassembled WGS sequence"/>
</dbReference>
<dbReference type="AlphaFoldDB" id="B3RP57"/>
<dbReference type="RefSeq" id="XP_002109408.1">
    <property type="nucleotide sequence ID" value="XM_002109372.1"/>
</dbReference>
<keyword evidence="9" id="KW-1185">Reference proteome</keyword>
<proteinExistence type="inferred from homology"/>
<keyword evidence="3 7" id="KW-0812">Transmembrane</keyword>
<evidence type="ECO:0000256" key="6">
    <source>
        <dbReference type="ARBA" id="ARBA00023136"/>
    </source>
</evidence>
<evidence type="ECO:0000256" key="7">
    <source>
        <dbReference type="RuleBase" id="RU363079"/>
    </source>
</evidence>
<feature type="transmembrane region" description="Helical" evidence="7">
    <location>
        <begin position="390"/>
        <end position="410"/>
    </location>
</feature>
<feature type="signal peptide" evidence="7">
    <location>
        <begin position="1"/>
        <end position="27"/>
    </location>
</feature>
<comment type="similarity">
    <text evidence="2 7">Belongs to the nonaspanin (TM9SF) (TC 9.A.2) family.</text>
</comment>
<keyword evidence="6 7" id="KW-0472">Membrane</keyword>
<dbReference type="Pfam" id="PF02990">
    <property type="entry name" value="EMP70"/>
    <property type="match status" value="1"/>
</dbReference>
<dbReference type="GO" id="GO:0016020">
    <property type="term" value="C:membrane"/>
    <property type="evidence" value="ECO:0000318"/>
    <property type="project" value="GO_Central"/>
</dbReference>
<dbReference type="InParanoid" id="B3RP57"/>
<feature type="transmembrane region" description="Helical" evidence="7">
    <location>
        <begin position="296"/>
        <end position="315"/>
    </location>
</feature>
<dbReference type="PANTHER" id="PTHR10766">
    <property type="entry name" value="TRANSMEMBRANE 9 SUPERFAMILY PROTEIN"/>
    <property type="match status" value="1"/>
</dbReference>
<dbReference type="HOGENOM" id="CLU_010714_4_1_1"/>
<dbReference type="PANTHER" id="PTHR10766:SF111">
    <property type="entry name" value="TRANSMEMBRANE 9 SUPERFAMILY MEMBER 2"/>
    <property type="match status" value="1"/>
</dbReference>
<evidence type="ECO:0000256" key="1">
    <source>
        <dbReference type="ARBA" id="ARBA00004141"/>
    </source>
</evidence>
<dbReference type="PhylomeDB" id="B3RP57"/>
<protein>
    <recommendedName>
        <fullName evidence="7">Transmembrane 9 superfamily member</fullName>
    </recommendedName>
</protein>
<dbReference type="GeneID" id="6751184"/>
<dbReference type="GO" id="GO:0005737">
    <property type="term" value="C:cytoplasm"/>
    <property type="evidence" value="ECO:0007669"/>
    <property type="project" value="UniProtKB-ARBA"/>
</dbReference>
<dbReference type="InterPro" id="IPR004240">
    <property type="entry name" value="EMP70"/>
</dbReference>
<dbReference type="KEGG" id="tad:TRIADDRAFT_21242"/>
<feature type="transmembrane region" description="Helical" evidence="7">
    <location>
        <begin position="352"/>
        <end position="384"/>
    </location>
</feature>
<evidence type="ECO:0000313" key="8">
    <source>
        <dbReference type="EMBL" id="EDV27574.1"/>
    </source>
</evidence>
<keyword evidence="5 7" id="KW-1133">Transmembrane helix</keyword>
<reference evidence="8 9" key="1">
    <citation type="journal article" date="2008" name="Nature">
        <title>The Trichoplax genome and the nature of placozoans.</title>
        <authorList>
            <person name="Srivastava M."/>
            <person name="Begovic E."/>
            <person name="Chapman J."/>
            <person name="Putnam N.H."/>
            <person name="Hellsten U."/>
            <person name="Kawashima T."/>
            <person name="Kuo A."/>
            <person name="Mitros T."/>
            <person name="Salamov A."/>
            <person name="Carpenter M.L."/>
            <person name="Signorovitch A.Y."/>
            <person name="Moreno M.A."/>
            <person name="Kamm K."/>
            <person name="Grimwood J."/>
            <person name="Schmutz J."/>
            <person name="Shapiro H."/>
            <person name="Grigoriev I.V."/>
            <person name="Buss L.W."/>
            <person name="Schierwater B."/>
            <person name="Dellaporta S.L."/>
            <person name="Rokhsar D.S."/>
        </authorList>
    </citation>
    <scope>NUCLEOTIDE SEQUENCE [LARGE SCALE GENOMIC DNA]</scope>
    <source>
        <strain evidence="8 9">Grell-BS-1999</strain>
    </source>
</reference>
<feature type="chain" id="PRO_5007360470" description="Transmembrane 9 superfamily member" evidence="7">
    <location>
        <begin position="28"/>
        <end position="661"/>
    </location>
</feature>
<accession>B3RP57</accession>
<sequence>MVKSLRRSISIIVSVIIAFTFEQNADALQIFNQAVNNYCTESNSATDCPSNIPVQVGSIRSDKSILNIDYFDLNLCLVQSSYLPVKSVGQGLLAHFYHRPSFNISFGLNQRNVQICNVTYNHNNSISKKKFDKLLYAIRNNYMLYWSIDDMPLRWCYPVIAGNKRFCTDGFPIGCHIDKRGKMTTGCYLLDLPSLNDVYVIFNHLDIEISYTTNYMSERSMLIAAVVRPRSQTNNIRKTNTVISPILSRDSSKRNSIVSWSYTYSISYKRIISNRITRRDFFASYSPYSFRQCSSLFNILLIVTFLTLMIVRIFYYSFGRSDAMISSVRSNQIMLKHGWRAIRGDVFRSPKYSLLLSVLTGSGIQCLLATFYTLALAWIGFISFSNPSELLSSAILSYVSSASTAGYISAVTYKTIDGKDYILSFIMTPTLIPGIFLAILYILNSISLSMVTLSTPPQTFILLLIMWLLVLCPLSCIGSYFGFKREALQLPVKPSKTPRQIPEYKFYKYPLLGVAIAGALIFSVVVVPISVFLDCLQTHNINESYGYSILYFILTILLCIQISVYLCHLYLCAENYHWWWRAFLAGGSVAIFVLLYSCYFYLTRISYSSNAYSMTYFIVYFGYCTVLAIYFSLMTGSITFIAAFIYAKFVYQYANMDIIQV</sequence>
<organism evidence="8 9">
    <name type="scientific">Trichoplax adhaerens</name>
    <name type="common">Trichoplax reptans</name>
    <dbReference type="NCBI Taxonomy" id="10228"/>
    <lineage>
        <taxon>Eukaryota</taxon>
        <taxon>Metazoa</taxon>
        <taxon>Placozoa</taxon>
        <taxon>Uniplacotomia</taxon>
        <taxon>Trichoplacea</taxon>
        <taxon>Trichoplacidae</taxon>
        <taxon>Trichoplax</taxon>
    </lineage>
</organism>
<keyword evidence="4 7" id="KW-0732">Signal</keyword>